<comment type="subcellular location">
    <subcellularLocation>
        <location evidence="1">Membrane</location>
        <topology evidence="1">Multi-pass membrane protein</topology>
    </subcellularLocation>
</comment>
<keyword evidence="3" id="KW-1133">Transmembrane helix</keyword>
<evidence type="ECO:0000313" key="6">
    <source>
        <dbReference type="EMBL" id="OIT37602.1"/>
    </source>
</evidence>
<protein>
    <submittedName>
        <fullName evidence="6">Uncharacterized protein</fullName>
    </submittedName>
</protein>
<comment type="caution">
    <text evidence="6">The sequence shown here is derived from an EMBL/GenBank/DDBJ whole genome shotgun (WGS) entry which is preliminary data.</text>
</comment>
<dbReference type="Proteomes" id="UP000187609">
    <property type="component" value="Unassembled WGS sequence"/>
</dbReference>
<feature type="chain" id="PRO_5016443865" evidence="5">
    <location>
        <begin position="23"/>
        <end position="314"/>
    </location>
</feature>
<dbReference type="InterPro" id="IPR039175">
    <property type="entry name" value="TIM22"/>
</dbReference>
<proteinExistence type="predicted"/>
<keyword evidence="4" id="KW-0472">Membrane</keyword>
<evidence type="ECO:0000256" key="5">
    <source>
        <dbReference type="SAM" id="SignalP"/>
    </source>
</evidence>
<organism evidence="6 7">
    <name type="scientific">Nicotiana attenuata</name>
    <name type="common">Coyote tobacco</name>
    <dbReference type="NCBI Taxonomy" id="49451"/>
    <lineage>
        <taxon>Eukaryota</taxon>
        <taxon>Viridiplantae</taxon>
        <taxon>Streptophyta</taxon>
        <taxon>Embryophyta</taxon>
        <taxon>Tracheophyta</taxon>
        <taxon>Spermatophyta</taxon>
        <taxon>Magnoliopsida</taxon>
        <taxon>eudicotyledons</taxon>
        <taxon>Gunneridae</taxon>
        <taxon>Pentapetalae</taxon>
        <taxon>asterids</taxon>
        <taxon>lamiids</taxon>
        <taxon>Solanales</taxon>
        <taxon>Solanaceae</taxon>
        <taxon>Nicotianoideae</taxon>
        <taxon>Nicotianeae</taxon>
        <taxon>Nicotiana</taxon>
    </lineage>
</organism>
<dbReference type="AlphaFoldDB" id="A0A314L7R7"/>
<dbReference type="PANTHER" id="PTHR14110">
    <property type="entry name" value="MITOCHONDRIAL IMPORT INNER MEMBRANE TRANSLOCASE SUBUNIT TIM22"/>
    <property type="match status" value="1"/>
</dbReference>
<dbReference type="PANTHER" id="PTHR14110:SF10">
    <property type="entry name" value="OS04G0376100 PROTEIN"/>
    <property type="match status" value="1"/>
</dbReference>
<dbReference type="STRING" id="49451.A0A314L7R7"/>
<gene>
    <name evidence="6" type="ORF">A4A49_17586</name>
</gene>
<reference evidence="6" key="1">
    <citation type="submission" date="2016-11" db="EMBL/GenBank/DDBJ databases">
        <title>The genome of Nicotiana attenuata.</title>
        <authorList>
            <person name="Xu S."/>
            <person name="Brockmoeller T."/>
            <person name="Gaquerel E."/>
            <person name="Navarro A."/>
            <person name="Kuhl H."/>
            <person name="Gase K."/>
            <person name="Ling Z."/>
            <person name="Zhou W."/>
            <person name="Kreitzer C."/>
            <person name="Stanke M."/>
            <person name="Tang H."/>
            <person name="Lyons E."/>
            <person name="Pandey P."/>
            <person name="Pandey S.P."/>
            <person name="Timmermann B."/>
            <person name="Baldwin I.T."/>
        </authorList>
    </citation>
    <scope>NUCLEOTIDE SEQUENCE [LARGE SCALE GENOMIC DNA]</scope>
    <source>
        <strain evidence="6">UT</strain>
    </source>
</reference>
<sequence>MRCISSTPRLSMIDSFFLLVGCELWLSPSISVINGVKHETPSHSEKNEQDASPINLQGRAYRTSIGSSSFSPKQNLAKQSTSPIEFNQNFQKKPLNHMASSATNDKPLDEISSSSLNWKERILIPTLLAGVAGGGAGLVSKHRKVHGVANISATYATNFAIVTASYCGAREFVRVSRTGRPDDLLNSAIGGFGSGAILGRLQGGQFGAVRYSVIFAVAGTTVDYATIKIEPALRSFYDSIVNRKDDWLKLPEWSPIKVLDEEALAAKRAREEQLYRSVHNLNKEESGYLSTFLQEAPPKVEKEKACFHFHALQV</sequence>
<dbReference type="GO" id="GO:0008320">
    <property type="term" value="F:protein transmembrane transporter activity"/>
    <property type="evidence" value="ECO:0007669"/>
    <property type="project" value="TreeGrafter"/>
</dbReference>
<evidence type="ECO:0000256" key="3">
    <source>
        <dbReference type="ARBA" id="ARBA00022989"/>
    </source>
</evidence>
<evidence type="ECO:0000313" key="7">
    <source>
        <dbReference type="Proteomes" id="UP000187609"/>
    </source>
</evidence>
<dbReference type="GO" id="GO:0045039">
    <property type="term" value="P:protein insertion into mitochondrial inner membrane"/>
    <property type="evidence" value="ECO:0007669"/>
    <property type="project" value="InterPro"/>
</dbReference>
<keyword evidence="5" id="KW-0732">Signal</keyword>
<evidence type="ECO:0000256" key="4">
    <source>
        <dbReference type="ARBA" id="ARBA00023136"/>
    </source>
</evidence>
<accession>A0A314L7R7</accession>
<keyword evidence="7" id="KW-1185">Reference proteome</keyword>
<dbReference type="Gramene" id="OIT37602">
    <property type="protein sequence ID" value="OIT37602"/>
    <property type="gene ID" value="A4A49_17586"/>
</dbReference>
<keyword evidence="2" id="KW-0812">Transmembrane</keyword>
<dbReference type="GO" id="GO:0042721">
    <property type="term" value="C:TIM22 mitochondrial import inner membrane insertion complex"/>
    <property type="evidence" value="ECO:0007669"/>
    <property type="project" value="InterPro"/>
</dbReference>
<dbReference type="GO" id="GO:0030943">
    <property type="term" value="F:mitochondrion targeting sequence binding"/>
    <property type="evidence" value="ECO:0007669"/>
    <property type="project" value="TreeGrafter"/>
</dbReference>
<feature type="signal peptide" evidence="5">
    <location>
        <begin position="1"/>
        <end position="22"/>
    </location>
</feature>
<evidence type="ECO:0000256" key="2">
    <source>
        <dbReference type="ARBA" id="ARBA00022692"/>
    </source>
</evidence>
<dbReference type="EMBL" id="MJEQ01000291">
    <property type="protein sequence ID" value="OIT37602.1"/>
    <property type="molecule type" value="Genomic_DNA"/>
</dbReference>
<evidence type="ECO:0000256" key="1">
    <source>
        <dbReference type="ARBA" id="ARBA00004141"/>
    </source>
</evidence>
<name>A0A314L7R7_NICAT</name>